<sequence length="145" mass="16021">MNKWDSRMIGMANLVATWSKDPSTGVGAVITDQKNRVVSMGFNGFPRAVLDDDEKLMDRDERLRRTIHAEDNALLFARQDVTGCTIYVTHPPCARCAAKIIQAGIARVVAAQPQQDFAARWADDMRSAGEMFTEAGVAFNFLGNQ</sequence>
<keyword evidence="3 7" id="KW-0479">Metal-binding</keyword>
<keyword evidence="4" id="KW-0378">Hydrolase</keyword>
<feature type="binding site" evidence="7">
    <location>
        <position position="93"/>
    </location>
    <ligand>
        <name>Zn(2+)</name>
        <dbReference type="ChEBI" id="CHEBI:29105"/>
        <note>catalytic</note>
    </ligand>
</feature>
<dbReference type="RefSeq" id="WP_196273553.1">
    <property type="nucleotide sequence ID" value="NZ_JADQDO010000016.1"/>
</dbReference>
<dbReference type="EMBL" id="JADQDO010000016">
    <property type="protein sequence ID" value="MBF9235557.1"/>
    <property type="molecule type" value="Genomic_DNA"/>
</dbReference>
<evidence type="ECO:0000256" key="3">
    <source>
        <dbReference type="ARBA" id="ARBA00022723"/>
    </source>
</evidence>
<comment type="caution">
    <text evidence="9">The sequence shown here is derived from an EMBL/GenBank/DDBJ whole genome shotgun (WGS) entry which is preliminary data.</text>
</comment>
<organism evidence="9 10">
    <name type="scientific">Microvirga alba</name>
    <dbReference type="NCBI Taxonomy" id="2791025"/>
    <lineage>
        <taxon>Bacteria</taxon>
        <taxon>Pseudomonadati</taxon>
        <taxon>Pseudomonadota</taxon>
        <taxon>Alphaproteobacteria</taxon>
        <taxon>Hyphomicrobiales</taxon>
        <taxon>Methylobacteriaceae</taxon>
        <taxon>Microvirga</taxon>
    </lineage>
</organism>
<dbReference type="PROSITE" id="PS51747">
    <property type="entry name" value="CYT_DCMP_DEAMINASES_2"/>
    <property type="match status" value="1"/>
</dbReference>
<name>A0A931BQF0_9HYPH</name>
<evidence type="ECO:0000256" key="7">
    <source>
        <dbReference type="PIRSR" id="PIRSR006019-2"/>
    </source>
</evidence>
<dbReference type="Gene3D" id="3.40.140.10">
    <property type="entry name" value="Cytidine Deaminase, domain 2"/>
    <property type="match status" value="1"/>
</dbReference>
<dbReference type="InterPro" id="IPR015517">
    <property type="entry name" value="dCMP_deaminase-rel"/>
</dbReference>
<evidence type="ECO:0000313" key="9">
    <source>
        <dbReference type="EMBL" id="MBF9235557.1"/>
    </source>
</evidence>
<dbReference type="InterPro" id="IPR035105">
    <property type="entry name" value="Deoxycytidylate_deaminase_dom"/>
</dbReference>
<comment type="cofactor">
    <cofactor evidence="1 7">
        <name>Zn(2+)</name>
        <dbReference type="ChEBI" id="CHEBI:29105"/>
    </cofactor>
</comment>
<dbReference type="GO" id="GO:0004132">
    <property type="term" value="F:dCMP deaminase activity"/>
    <property type="evidence" value="ECO:0007669"/>
    <property type="project" value="InterPro"/>
</dbReference>
<evidence type="ECO:0000256" key="6">
    <source>
        <dbReference type="PIRSR" id="PIRSR006019-1"/>
    </source>
</evidence>
<feature type="active site" description="Proton donor" evidence="6">
    <location>
        <position position="70"/>
    </location>
</feature>
<dbReference type="PANTHER" id="PTHR11086">
    <property type="entry name" value="DEOXYCYTIDYLATE DEAMINASE-RELATED"/>
    <property type="match status" value="1"/>
</dbReference>
<dbReference type="PROSITE" id="PS00903">
    <property type="entry name" value="CYT_DCMP_DEAMINASES_1"/>
    <property type="match status" value="1"/>
</dbReference>
<evidence type="ECO:0000256" key="1">
    <source>
        <dbReference type="ARBA" id="ARBA00001947"/>
    </source>
</evidence>
<feature type="domain" description="CMP/dCMP-type deaminase" evidence="8">
    <location>
        <begin position="3"/>
        <end position="132"/>
    </location>
</feature>
<evidence type="ECO:0000259" key="8">
    <source>
        <dbReference type="PROSITE" id="PS51747"/>
    </source>
</evidence>
<accession>A0A931BQF0</accession>
<keyword evidence="10" id="KW-1185">Reference proteome</keyword>
<evidence type="ECO:0000256" key="2">
    <source>
        <dbReference type="ARBA" id="ARBA00006576"/>
    </source>
</evidence>
<dbReference type="AlphaFoldDB" id="A0A931BQF0"/>
<evidence type="ECO:0000256" key="5">
    <source>
        <dbReference type="ARBA" id="ARBA00022833"/>
    </source>
</evidence>
<reference evidence="9" key="1">
    <citation type="submission" date="2020-11" db="EMBL/GenBank/DDBJ databases">
        <authorList>
            <person name="Kim M.K."/>
        </authorList>
    </citation>
    <scope>NUCLEOTIDE SEQUENCE</scope>
    <source>
        <strain evidence="9">BT350</strain>
    </source>
</reference>
<gene>
    <name evidence="9" type="ORF">I2H38_19530</name>
</gene>
<keyword evidence="5 7" id="KW-0862">Zinc</keyword>
<evidence type="ECO:0000313" key="10">
    <source>
        <dbReference type="Proteomes" id="UP000599312"/>
    </source>
</evidence>
<dbReference type="Proteomes" id="UP000599312">
    <property type="component" value="Unassembled WGS sequence"/>
</dbReference>
<dbReference type="GO" id="GO:0005737">
    <property type="term" value="C:cytoplasm"/>
    <property type="evidence" value="ECO:0007669"/>
    <property type="project" value="TreeGrafter"/>
</dbReference>
<dbReference type="Pfam" id="PF00383">
    <property type="entry name" value="dCMP_cyt_deam_1"/>
    <property type="match status" value="1"/>
</dbReference>
<dbReference type="InterPro" id="IPR016192">
    <property type="entry name" value="APOBEC/CMP_deaminase_Zn-bd"/>
</dbReference>
<feature type="binding site" evidence="7">
    <location>
        <position position="96"/>
    </location>
    <ligand>
        <name>Zn(2+)</name>
        <dbReference type="ChEBI" id="CHEBI:29105"/>
        <note>catalytic</note>
    </ligand>
</feature>
<dbReference type="SUPFAM" id="SSF53927">
    <property type="entry name" value="Cytidine deaminase-like"/>
    <property type="match status" value="1"/>
</dbReference>
<dbReference type="InterPro" id="IPR016473">
    <property type="entry name" value="dCMP_deaminase"/>
</dbReference>
<proteinExistence type="inferred from homology"/>
<feature type="binding site" evidence="7">
    <location>
        <position position="68"/>
    </location>
    <ligand>
        <name>Zn(2+)</name>
        <dbReference type="ChEBI" id="CHEBI:29105"/>
        <note>catalytic</note>
    </ligand>
</feature>
<dbReference type="PANTHER" id="PTHR11086:SF18">
    <property type="entry name" value="DEOXYCYTIDYLATE DEAMINASE"/>
    <property type="match status" value="1"/>
</dbReference>
<dbReference type="InterPro" id="IPR016193">
    <property type="entry name" value="Cytidine_deaminase-like"/>
</dbReference>
<protein>
    <submittedName>
        <fullName evidence="9">dCMP deaminase family protein</fullName>
    </submittedName>
</protein>
<dbReference type="CDD" id="cd01286">
    <property type="entry name" value="deoxycytidylate_deaminase"/>
    <property type="match status" value="1"/>
</dbReference>
<dbReference type="InterPro" id="IPR002125">
    <property type="entry name" value="CMP_dCMP_dom"/>
</dbReference>
<dbReference type="GO" id="GO:0008270">
    <property type="term" value="F:zinc ion binding"/>
    <property type="evidence" value="ECO:0007669"/>
    <property type="project" value="InterPro"/>
</dbReference>
<dbReference type="PIRSF" id="PIRSF006019">
    <property type="entry name" value="dCMP_deaminase"/>
    <property type="match status" value="1"/>
</dbReference>
<dbReference type="GO" id="GO:0006220">
    <property type="term" value="P:pyrimidine nucleotide metabolic process"/>
    <property type="evidence" value="ECO:0007669"/>
    <property type="project" value="InterPro"/>
</dbReference>
<comment type="similarity">
    <text evidence="2">Belongs to the cytidine and deoxycytidylate deaminase family.</text>
</comment>
<evidence type="ECO:0000256" key="4">
    <source>
        <dbReference type="ARBA" id="ARBA00022801"/>
    </source>
</evidence>